<dbReference type="InterPro" id="IPR003761">
    <property type="entry name" value="Exonuc_VII_S"/>
</dbReference>
<feature type="coiled-coil region" evidence="4">
    <location>
        <begin position="13"/>
        <end position="64"/>
    </location>
</feature>
<dbReference type="PIRSF" id="PIRSF006488">
    <property type="entry name" value="Exonuc_VII_S"/>
    <property type="match status" value="1"/>
</dbReference>
<dbReference type="Pfam" id="PF02609">
    <property type="entry name" value="Exonuc_VII_S"/>
    <property type="match status" value="1"/>
</dbReference>
<keyword evidence="3" id="KW-0378">Hydrolase</keyword>
<dbReference type="PANTHER" id="PTHR34137:SF1">
    <property type="entry name" value="EXODEOXYRIBONUCLEASE 7 SMALL SUBUNIT"/>
    <property type="match status" value="1"/>
</dbReference>
<keyword evidence="4" id="KW-0175">Coiled coil</keyword>
<accession>A0A382MP37</accession>
<dbReference type="Gene3D" id="1.10.287.1040">
    <property type="entry name" value="Exonuclease VII, small subunit"/>
    <property type="match status" value="1"/>
</dbReference>
<name>A0A382MP37_9ZZZZ</name>
<keyword evidence="2" id="KW-0540">Nuclease</keyword>
<proteinExistence type="inferred from homology"/>
<dbReference type="NCBIfam" id="TIGR01280">
    <property type="entry name" value="xseB"/>
    <property type="match status" value="1"/>
</dbReference>
<reference evidence="5" key="1">
    <citation type="submission" date="2018-05" db="EMBL/GenBank/DDBJ databases">
        <authorList>
            <person name="Lanie J.A."/>
            <person name="Ng W.-L."/>
            <person name="Kazmierczak K.M."/>
            <person name="Andrzejewski T.M."/>
            <person name="Davidsen T.M."/>
            <person name="Wayne K.J."/>
            <person name="Tettelin H."/>
            <person name="Glass J.I."/>
            <person name="Rusch D."/>
            <person name="Podicherti R."/>
            <person name="Tsui H.-C.T."/>
            <person name="Winkler M.E."/>
        </authorList>
    </citation>
    <scope>NUCLEOTIDE SEQUENCE</scope>
</reference>
<dbReference type="GO" id="GO:0009318">
    <property type="term" value="C:exodeoxyribonuclease VII complex"/>
    <property type="evidence" value="ECO:0007669"/>
    <property type="project" value="InterPro"/>
</dbReference>
<dbReference type="GO" id="GO:0005829">
    <property type="term" value="C:cytosol"/>
    <property type="evidence" value="ECO:0007669"/>
    <property type="project" value="TreeGrafter"/>
</dbReference>
<evidence type="ECO:0000256" key="4">
    <source>
        <dbReference type="SAM" id="Coils"/>
    </source>
</evidence>
<dbReference type="PANTHER" id="PTHR34137">
    <property type="entry name" value="EXODEOXYRIBONUCLEASE 7 SMALL SUBUNIT"/>
    <property type="match status" value="1"/>
</dbReference>
<dbReference type="GO" id="GO:0008855">
    <property type="term" value="F:exodeoxyribonuclease VII activity"/>
    <property type="evidence" value="ECO:0007669"/>
    <property type="project" value="InterPro"/>
</dbReference>
<keyword evidence="1" id="KW-0963">Cytoplasm</keyword>
<gene>
    <name evidence="5" type="ORF">METZ01_LOCUS302056</name>
</gene>
<evidence type="ECO:0000256" key="2">
    <source>
        <dbReference type="ARBA" id="ARBA00022722"/>
    </source>
</evidence>
<evidence type="ECO:0000256" key="1">
    <source>
        <dbReference type="ARBA" id="ARBA00022490"/>
    </source>
</evidence>
<dbReference type="EMBL" id="UINC01094178">
    <property type="protein sequence ID" value="SVC49202.1"/>
    <property type="molecule type" value="Genomic_DNA"/>
</dbReference>
<dbReference type="AlphaFoldDB" id="A0A382MP37"/>
<dbReference type="SUPFAM" id="SSF116842">
    <property type="entry name" value="XseB-like"/>
    <property type="match status" value="1"/>
</dbReference>
<organism evidence="5">
    <name type="scientific">marine metagenome</name>
    <dbReference type="NCBI Taxonomy" id="408172"/>
    <lineage>
        <taxon>unclassified sequences</taxon>
        <taxon>metagenomes</taxon>
        <taxon>ecological metagenomes</taxon>
    </lineage>
</organism>
<dbReference type="InterPro" id="IPR037004">
    <property type="entry name" value="Exonuc_VII_ssu_sf"/>
</dbReference>
<dbReference type="HAMAP" id="MF_00337">
    <property type="entry name" value="Exonuc_7_S"/>
    <property type="match status" value="1"/>
</dbReference>
<evidence type="ECO:0000256" key="3">
    <source>
        <dbReference type="ARBA" id="ARBA00022801"/>
    </source>
</evidence>
<sequence length="76" mass="8693">MPKNKSFEFEATMKQLEKIVSTLESESESLEKSLTLFEEGMKLTQSLRDHLDSAEQRISVLRKDSEGNVKTEKSVD</sequence>
<dbReference type="GO" id="GO:0006308">
    <property type="term" value="P:DNA catabolic process"/>
    <property type="evidence" value="ECO:0007669"/>
    <property type="project" value="InterPro"/>
</dbReference>
<protein>
    <submittedName>
        <fullName evidence="5">Uncharacterized protein</fullName>
    </submittedName>
</protein>
<evidence type="ECO:0000313" key="5">
    <source>
        <dbReference type="EMBL" id="SVC49202.1"/>
    </source>
</evidence>